<feature type="region of interest" description="Disordered" evidence="1">
    <location>
        <begin position="355"/>
        <end position="374"/>
    </location>
</feature>
<feature type="compositionally biased region" description="Basic and acidic residues" evidence="1">
    <location>
        <begin position="1092"/>
        <end position="1114"/>
    </location>
</feature>
<feature type="compositionally biased region" description="Basic and acidic residues" evidence="1">
    <location>
        <begin position="180"/>
        <end position="193"/>
    </location>
</feature>
<dbReference type="GO" id="GO:0035082">
    <property type="term" value="P:axoneme assembly"/>
    <property type="evidence" value="ECO:0007669"/>
    <property type="project" value="TreeGrafter"/>
</dbReference>
<feature type="compositionally biased region" description="Acidic residues" evidence="1">
    <location>
        <begin position="1170"/>
        <end position="1183"/>
    </location>
</feature>
<feature type="region of interest" description="Disordered" evidence="1">
    <location>
        <begin position="1220"/>
        <end position="1251"/>
    </location>
</feature>
<feature type="compositionally biased region" description="Polar residues" evidence="1">
    <location>
        <begin position="126"/>
        <end position="139"/>
    </location>
</feature>
<feature type="compositionally biased region" description="Low complexity" evidence="1">
    <location>
        <begin position="102"/>
        <end position="125"/>
    </location>
</feature>
<feature type="compositionally biased region" description="Basic and acidic residues" evidence="1">
    <location>
        <begin position="574"/>
        <end position="592"/>
    </location>
</feature>
<gene>
    <name evidence="2" type="ORF">QTP70_007688</name>
</gene>
<feature type="region of interest" description="Disordered" evidence="1">
    <location>
        <begin position="1431"/>
        <end position="1454"/>
    </location>
</feature>
<evidence type="ECO:0000313" key="2">
    <source>
        <dbReference type="EMBL" id="KAK3545463.1"/>
    </source>
</evidence>
<dbReference type="Proteomes" id="UP001274896">
    <property type="component" value="Unassembled WGS sequence"/>
</dbReference>
<dbReference type="PANTHER" id="PTHR23005:SF4">
    <property type="entry name" value="OXYGEN-REGULATED PROTEIN 1"/>
    <property type="match status" value="1"/>
</dbReference>
<feature type="compositionally biased region" description="Basic and acidic residues" evidence="1">
    <location>
        <begin position="1156"/>
        <end position="1165"/>
    </location>
</feature>
<feature type="region of interest" description="Disordered" evidence="1">
    <location>
        <begin position="100"/>
        <end position="200"/>
    </location>
</feature>
<feature type="region of interest" description="Disordered" evidence="1">
    <location>
        <begin position="572"/>
        <end position="607"/>
    </location>
</feature>
<feature type="compositionally biased region" description="Polar residues" evidence="1">
    <location>
        <begin position="1647"/>
        <end position="1662"/>
    </location>
</feature>
<name>A0AAE0VAP5_9TELE</name>
<feature type="region of interest" description="Disordered" evidence="1">
    <location>
        <begin position="1647"/>
        <end position="1666"/>
    </location>
</feature>
<feature type="compositionally biased region" description="Polar residues" evidence="1">
    <location>
        <begin position="258"/>
        <end position="296"/>
    </location>
</feature>
<feature type="compositionally biased region" description="Polar residues" evidence="1">
    <location>
        <begin position="598"/>
        <end position="607"/>
    </location>
</feature>
<feature type="compositionally biased region" description="Basic and acidic residues" evidence="1">
    <location>
        <begin position="312"/>
        <end position="332"/>
    </location>
</feature>
<feature type="region of interest" description="Disordered" evidence="1">
    <location>
        <begin position="813"/>
        <end position="875"/>
    </location>
</feature>
<organism evidence="2 3">
    <name type="scientific">Hemibagrus guttatus</name>
    <dbReference type="NCBI Taxonomy" id="175788"/>
    <lineage>
        <taxon>Eukaryota</taxon>
        <taxon>Metazoa</taxon>
        <taxon>Chordata</taxon>
        <taxon>Craniata</taxon>
        <taxon>Vertebrata</taxon>
        <taxon>Euteleostomi</taxon>
        <taxon>Actinopterygii</taxon>
        <taxon>Neopterygii</taxon>
        <taxon>Teleostei</taxon>
        <taxon>Ostariophysi</taxon>
        <taxon>Siluriformes</taxon>
        <taxon>Bagridae</taxon>
        <taxon>Hemibagrus</taxon>
    </lineage>
</organism>
<feature type="compositionally biased region" description="Low complexity" evidence="1">
    <location>
        <begin position="1445"/>
        <end position="1454"/>
    </location>
</feature>
<comment type="caution">
    <text evidence="2">The sequence shown here is derived from an EMBL/GenBank/DDBJ whole genome shotgun (WGS) entry which is preliminary data.</text>
</comment>
<proteinExistence type="predicted"/>
<reference evidence="2" key="1">
    <citation type="submission" date="2023-06" db="EMBL/GenBank/DDBJ databases">
        <title>Male Hemibagrus guttatus genome.</title>
        <authorList>
            <person name="Bian C."/>
        </authorList>
    </citation>
    <scope>NUCLEOTIDE SEQUENCE</scope>
    <source>
        <strain evidence="2">Male_cb2023</strain>
        <tissue evidence="2">Muscle</tissue>
    </source>
</reference>
<keyword evidence="3" id="KW-1185">Reference proteome</keyword>
<dbReference type="PANTHER" id="PTHR23005">
    <property type="entry name" value="RETINITIS PIGMENTOSA 1 PROTEIN"/>
    <property type="match status" value="1"/>
</dbReference>
<dbReference type="GO" id="GO:0060041">
    <property type="term" value="P:retina development in camera-type eye"/>
    <property type="evidence" value="ECO:0007669"/>
    <property type="project" value="TreeGrafter"/>
</dbReference>
<feature type="region of interest" description="Disordered" evidence="1">
    <location>
        <begin position="312"/>
        <end position="348"/>
    </location>
</feature>
<feature type="region of interest" description="Disordered" evidence="1">
    <location>
        <begin position="249"/>
        <end position="296"/>
    </location>
</feature>
<dbReference type="EMBL" id="JAUCMX010000005">
    <property type="protein sequence ID" value="KAK3545463.1"/>
    <property type="molecule type" value="Genomic_DNA"/>
</dbReference>
<feature type="compositionally biased region" description="Polar residues" evidence="1">
    <location>
        <begin position="1366"/>
        <end position="1375"/>
    </location>
</feature>
<feature type="region of interest" description="Disordered" evidence="1">
    <location>
        <begin position="1585"/>
        <end position="1613"/>
    </location>
</feature>
<evidence type="ECO:0000256" key="1">
    <source>
        <dbReference type="SAM" id="MobiDB-lite"/>
    </source>
</evidence>
<sequence length="1685" mass="188803">MSLNGSHSDENDMKIGSMVSVNNQALESEEMEKCDFMSGIDEKDHLIIPSDDEIEKSFRVNQDGSMTVEMKVRLTIKQEEMIHWTTTVSRAGVNSQEMAAFSQPVSSNNSPNNKDNNNNRTRQSNMDSYGSKNENTQSCKPIKLNKEGENHCGSATSEALENSKPCFRRPSTPGPRSVRRKETSVENIKRRSQTEVQESKVGMSEVLQLHNKGKEITETVMHIHHSQDRCGNYLAKSWADEDDGFEFMSQEHKKPDSTESGPQSSSNDCDTDLTKLSGSGNSRNNGLLSLPSGQSDLSQTISTFTDYENQARCESSDKGVEISTKKDSENKRGLSKRTKMAQESEKSNKHVFLKSTVSDKKQKGSVPESVTESDRYWQKVKKRKKGQLPEKINTKGHSNMLMDTSQNINFGRNNMLRPYVKEKLDVFPSSHSAPFKILTKQRSVNGGITKSPKESKELSESVSMPVLHSSPYNVHQYVENWLEKNHPESVPYMDELNPHESRAMFQIESDFSDVSEMGSELDKDNLVENCYSVEGSPVQKPVSQQLLQIRCVAEPVETQNLGRFCKSMPSVRMHTAEQETGRRKNKSSEDFPKLQLPNAGNETLPNTQLIRRSGMKQVLEQLCLSIKYIRRACSHSYLSSLNTKKKSSSLPDFSSQLASVFGSPSKTLLSFLTVMTLRDVIANFANENLDSANSNNSGSNPEALQVMQSIQKLASIEDKEELKASLASLHRSTSAQLKKSLKDFQEKNDIKESPLMSPRQSEQEFALEVNSEEEDQDKGHIFGIREVMDELNMCEDLRREISSLVRRDLTNFNGADPAMEHSGHENQTNSIACENENAIIKDDTEGSSEEERKHSEESVSEYDDITNTKPAESSKEFEEFHLLKSSSIAMKESDGVENVKFEDMTNQEGLIVQINEIMDDVKTNQERYVNNKPSKEDLCEVKQDMMENVQMIGEKYPEDEISLADEVQTLDYSPSNLEDQVEWQEHVGCMQSESELLSPTSEMANSEVIDETFSKRGDCTDSLEECGMHSKDEDTYCESREYAEQENFTSMASETETAEAHHANISPIQTEEKDSMHNAARLGASSFSVDEAGSHNTDDDGPKEVGINSDHEETMCSITECENPPAKPHHSSVSDQEDKNSHTHSHTWQESETEPELQKSEEEQTHNANENDEEADEDEDFDPEPNSPLYVHQESEYSDHFYSVSSKGREMLAELDLQSLDEESISKNPPLTAEEKVDKTDELDDKQSNVVDTNKVLDTQSHQCFLEDPPNEGFLAGKSCKIKDKNKAQSDSADLEEANMDHECHYVHPTVFPQQLLDFVNLALKSSALIFTYDSNGFLRIEPDRCKNRIMSLTKSNVGNQYTRTCLPSPNTSDLSDYRPDTSDSGGDLSRVSTDMFTESGEDEAERLFIYQGNMKQNSENMDRKVKSLDNVSKKTHPATKQIASPNLKSSNSLSSFPDSMVNSTMQDPVYCNSSDSIGNPELAQCLAFHTKTDSEEGILIDKGRWLLKENHLIRKSPPVPMGMYENVDTTSVDTGHTNEDVPYIPCGIQQSQLAVISSSELEDMTKPSTPKCTYFNMSHSSDSDPFLDNQSVTSNRGRGFNRKSKEVSPMGETARMCAQKNGSLPSFSAVEFKLASGKVHPADSMSSSVVEKSAKSQSLRCNTPHEEESVEGLSLRCGQHCPIL</sequence>
<protein>
    <submittedName>
        <fullName evidence="2">Uncharacterized protein</fullName>
    </submittedName>
</protein>
<evidence type="ECO:0000313" key="3">
    <source>
        <dbReference type="Proteomes" id="UP001274896"/>
    </source>
</evidence>
<dbReference type="GO" id="GO:0042461">
    <property type="term" value="P:photoreceptor cell development"/>
    <property type="evidence" value="ECO:0007669"/>
    <property type="project" value="TreeGrafter"/>
</dbReference>
<dbReference type="GO" id="GO:0005930">
    <property type="term" value="C:axoneme"/>
    <property type="evidence" value="ECO:0007669"/>
    <property type="project" value="TreeGrafter"/>
</dbReference>
<accession>A0AAE0VAP5</accession>
<feature type="compositionally biased region" description="Basic and acidic residues" evidence="1">
    <location>
        <begin position="839"/>
        <end position="857"/>
    </location>
</feature>
<feature type="region of interest" description="Disordered" evidence="1">
    <location>
        <begin position="1045"/>
        <end position="1196"/>
    </location>
</feature>
<feature type="region of interest" description="Disordered" evidence="1">
    <location>
        <begin position="1366"/>
        <end position="1392"/>
    </location>
</feature>